<feature type="compositionally biased region" description="Basic and acidic residues" evidence="2">
    <location>
        <begin position="45"/>
        <end position="54"/>
    </location>
</feature>
<evidence type="ECO:0000256" key="1">
    <source>
        <dbReference type="HAMAP-Rule" id="MF_00507"/>
    </source>
</evidence>
<dbReference type="AlphaFoldDB" id="A0A4R1NE26"/>
<dbReference type="Pfam" id="PF03701">
    <property type="entry name" value="UPF0181"/>
    <property type="match status" value="1"/>
</dbReference>
<dbReference type="NCBIfam" id="NF003476">
    <property type="entry name" value="PRK05114.1"/>
    <property type="match status" value="1"/>
</dbReference>
<dbReference type="OrthoDB" id="6522084at2"/>
<comment type="similarity">
    <text evidence="1">Belongs to the UPF0181 family.</text>
</comment>
<proteinExistence type="inferred from homology"/>
<accession>A0A4R1NE26</accession>
<evidence type="ECO:0000313" key="3">
    <source>
        <dbReference type="EMBL" id="TCL02380.1"/>
    </source>
</evidence>
<dbReference type="EMBL" id="SJOI01000001">
    <property type="protein sequence ID" value="TCL02380.1"/>
    <property type="molecule type" value="Genomic_DNA"/>
</dbReference>
<feature type="region of interest" description="Disordered" evidence="2">
    <location>
        <begin position="45"/>
        <end position="85"/>
    </location>
</feature>
<protein>
    <recommendedName>
        <fullName evidence="1">UPF0181 protein EZJ58_0394</fullName>
    </recommendedName>
</protein>
<feature type="compositionally biased region" description="Acidic residues" evidence="2">
    <location>
        <begin position="55"/>
        <end position="67"/>
    </location>
</feature>
<evidence type="ECO:0000313" key="4">
    <source>
        <dbReference type="Proteomes" id="UP000294555"/>
    </source>
</evidence>
<dbReference type="RefSeq" id="WP_132921335.1">
    <property type="nucleotide sequence ID" value="NZ_SJOI01000001.1"/>
</dbReference>
<name>A0A4R1NE26_9GAMM</name>
<organism evidence="3 4">
    <name type="scientific">Sodalis ligni</name>
    <dbReference type="NCBI Taxonomy" id="2697027"/>
    <lineage>
        <taxon>Bacteria</taxon>
        <taxon>Pseudomonadati</taxon>
        <taxon>Pseudomonadota</taxon>
        <taxon>Gammaproteobacteria</taxon>
        <taxon>Enterobacterales</taxon>
        <taxon>Bruguierivoracaceae</taxon>
        <taxon>Sodalis</taxon>
    </lineage>
</organism>
<gene>
    <name evidence="3" type="ORF">EZJ58_0394</name>
</gene>
<dbReference type="HAMAP" id="MF_00507">
    <property type="entry name" value="UPF0181"/>
    <property type="match status" value="1"/>
</dbReference>
<dbReference type="Proteomes" id="UP000294555">
    <property type="component" value="Unassembled WGS sequence"/>
</dbReference>
<sequence>MLTDMPALTHEQQQQAVERIQELMAEGMSSGEAIRQVSTEIRANHTGERVSIRWDDDEDDEPADDEAGNTAQPDNSWDVDEKEEF</sequence>
<evidence type="ECO:0000256" key="2">
    <source>
        <dbReference type="SAM" id="MobiDB-lite"/>
    </source>
</evidence>
<reference evidence="3 4" key="1">
    <citation type="submission" date="2019-02" db="EMBL/GenBank/DDBJ databases">
        <title>Investigation of anaerobic lignin degradation for improved lignocellulosic biofuels.</title>
        <authorList>
            <person name="Deangelis K."/>
        </authorList>
    </citation>
    <scope>NUCLEOTIDE SEQUENCE [LARGE SCALE GENOMIC DNA]</scope>
    <source>
        <strain evidence="3 4">159R</strain>
    </source>
</reference>
<dbReference type="InterPro" id="IPR005371">
    <property type="entry name" value="UPF0181"/>
</dbReference>
<comment type="caution">
    <text evidence="3">The sequence shown here is derived from an EMBL/GenBank/DDBJ whole genome shotgun (WGS) entry which is preliminary data.</text>
</comment>
<keyword evidence="4" id="KW-1185">Reference proteome</keyword>